<sequence>MLPRVGCLWLLACVFVYVCVWIATLAPCRCVRCLAGWPQRVSCVAEAAGLSREGPGVASEAEQSQRRARMAAGPPERPRAPEEGGGPCVCGAVKYVFSPRRAGWVATSTNVRVLAPHREAARGGMRACYDVEEVEEDGGRIPCVAKLFLRDVSDVVEKDYFGEGEAQCMCEAFAE</sequence>
<proteinExistence type="predicted"/>
<dbReference type="GeneID" id="40317009"/>
<organism evidence="2 3">
    <name type="scientific">Trypanosoma conorhini</name>
    <dbReference type="NCBI Taxonomy" id="83891"/>
    <lineage>
        <taxon>Eukaryota</taxon>
        <taxon>Discoba</taxon>
        <taxon>Euglenozoa</taxon>
        <taxon>Kinetoplastea</taxon>
        <taxon>Metakinetoplastina</taxon>
        <taxon>Trypanosomatida</taxon>
        <taxon>Trypanosomatidae</taxon>
        <taxon>Trypanosoma</taxon>
    </lineage>
</organism>
<comment type="caution">
    <text evidence="2">The sequence shown here is derived from an EMBL/GenBank/DDBJ whole genome shotgun (WGS) entry which is preliminary data.</text>
</comment>
<keyword evidence="3" id="KW-1185">Reference proteome</keyword>
<feature type="non-terminal residue" evidence="2">
    <location>
        <position position="175"/>
    </location>
</feature>
<keyword evidence="2" id="KW-0808">Transferase</keyword>
<dbReference type="InterPro" id="IPR011009">
    <property type="entry name" value="Kinase-like_dom_sf"/>
</dbReference>
<reference evidence="2 3" key="1">
    <citation type="journal article" date="2018" name="BMC Genomics">
        <title>Genomic comparison of Trypanosoma conorhini and Trypanosoma rangeli to Trypanosoma cruzi strains of high and low virulence.</title>
        <authorList>
            <person name="Bradwell K.R."/>
            <person name="Koparde V.N."/>
            <person name="Matveyev A.V."/>
            <person name="Serrano M.G."/>
            <person name="Alves J.M."/>
            <person name="Parikh H."/>
            <person name="Huang B."/>
            <person name="Lee V."/>
            <person name="Espinosa-Alvarez O."/>
            <person name="Ortiz P.A."/>
            <person name="Costa-Martins A.G."/>
            <person name="Teixeira M.M."/>
            <person name="Buck G.A."/>
        </authorList>
    </citation>
    <scope>NUCLEOTIDE SEQUENCE [LARGE SCALE GENOMIC DNA]</scope>
    <source>
        <strain evidence="2 3">025E</strain>
    </source>
</reference>
<feature type="region of interest" description="Disordered" evidence="1">
    <location>
        <begin position="55"/>
        <end position="84"/>
    </location>
</feature>
<dbReference type="GO" id="GO:0016301">
    <property type="term" value="F:kinase activity"/>
    <property type="evidence" value="ECO:0007669"/>
    <property type="project" value="UniProtKB-KW"/>
</dbReference>
<dbReference type="RefSeq" id="XP_029229754.1">
    <property type="nucleotide sequence ID" value="XM_029370316.1"/>
</dbReference>
<dbReference type="OrthoDB" id="10443542at2759"/>
<evidence type="ECO:0000313" key="2">
    <source>
        <dbReference type="EMBL" id="RNF22130.1"/>
    </source>
</evidence>
<dbReference type="AlphaFoldDB" id="A0A3R7NHC3"/>
<accession>A0A3R7NHC3</accession>
<evidence type="ECO:0000256" key="1">
    <source>
        <dbReference type="SAM" id="MobiDB-lite"/>
    </source>
</evidence>
<dbReference type="Proteomes" id="UP000284403">
    <property type="component" value="Unassembled WGS sequence"/>
</dbReference>
<dbReference type="EMBL" id="MKKU01000142">
    <property type="protein sequence ID" value="RNF22130.1"/>
    <property type="molecule type" value="Genomic_DNA"/>
</dbReference>
<keyword evidence="2" id="KW-0418">Kinase</keyword>
<gene>
    <name evidence="2" type="ORF">Tco025E_03398</name>
</gene>
<evidence type="ECO:0000313" key="3">
    <source>
        <dbReference type="Proteomes" id="UP000284403"/>
    </source>
</evidence>
<protein>
    <submittedName>
        <fullName evidence="2">Myosin heavy chain kinase A</fullName>
    </submittedName>
</protein>
<name>A0A3R7NHC3_9TRYP</name>
<dbReference type="SUPFAM" id="SSF56112">
    <property type="entry name" value="Protein kinase-like (PK-like)"/>
    <property type="match status" value="1"/>
</dbReference>